<keyword evidence="2" id="KW-1185">Reference proteome</keyword>
<gene>
    <name evidence="1" type="ORF">PEVE_00003979</name>
</gene>
<evidence type="ECO:0000313" key="1">
    <source>
        <dbReference type="EMBL" id="CAH3161450.1"/>
    </source>
</evidence>
<accession>A0ABN8QC47</accession>
<evidence type="ECO:0000313" key="2">
    <source>
        <dbReference type="Proteomes" id="UP001159427"/>
    </source>
</evidence>
<reference evidence="1 2" key="1">
    <citation type="submission" date="2022-05" db="EMBL/GenBank/DDBJ databases">
        <authorList>
            <consortium name="Genoscope - CEA"/>
            <person name="William W."/>
        </authorList>
    </citation>
    <scope>NUCLEOTIDE SEQUENCE [LARGE SCALE GENOMIC DNA]</scope>
</reference>
<dbReference type="EMBL" id="CALNXI010001240">
    <property type="protein sequence ID" value="CAH3161450.1"/>
    <property type="molecule type" value="Genomic_DNA"/>
</dbReference>
<sequence length="96" mass="10880">MNLKVFLKSAQNLDHQKFAFESRIPVEFDRSNGKFLNSNITLLVDSKLSSGKDCWNLSSLGQDAERFFTPDIAPDPIMGQLQLSLPRNSPQYDVTF</sequence>
<name>A0ABN8QC47_9CNID</name>
<feature type="non-terminal residue" evidence="1">
    <location>
        <position position="96"/>
    </location>
</feature>
<proteinExistence type="predicted"/>
<dbReference type="Proteomes" id="UP001159427">
    <property type="component" value="Unassembled WGS sequence"/>
</dbReference>
<comment type="caution">
    <text evidence="1">The sequence shown here is derived from an EMBL/GenBank/DDBJ whole genome shotgun (WGS) entry which is preliminary data.</text>
</comment>
<organism evidence="1 2">
    <name type="scientific">Porites evermanni</name>
    <dbReference type="NCBI Taxonomy" id="104178"/>
    <lineage>
        <taxon>Eukaryota</taxon>
        <taxon>Metazoa</taxon>
        <taxon>Cnidaria</taxon>
        <taxon>Anthozoa</taxon>
        <taxon>Hexacorallia</taxon>
        <taxon>Scleractinia</taxon>
        <taxon>Fungiina</taxon>
        <taxon>Poritidae</taxon>
        <taxon>Porites</taxon>
    </lineage>
</organism>
<protein>
    <submittedName>
        <fullName evidence="1">Uncharacterized protein</fullName>
    </submittedName>
</protein>